<protein>
    <recommendedName>
        <fullName evidence="4">Kelch-type beta propeller</fullName>
    </recommendedName>
</protein>
<dbReference type="AlphaFoldDB" id="A0A9K3GIF1"/>
<feature type="compositionally biased region" description="Acidic residues" evidence="1">
    <location>
        <begin position="213"/>
        <end position="226"/>
    </location>
</feature>
<dbReference type="Gene3D" id="2.120.10.80">
    <property type="entry name" value="Kelch-type beta propeller"/>
    <property type="match status" value="1"/>
</dbReference>
<feature type="region of interest" description="Disordered" evidence="1">
    <location>
        <begin position="179"/>
        <end position="259"/>
    </location>
</feature>
<organism evidence="2 3">
    <name type="scientific">Kipferlia bialata</name>
    <dbReference type="NCBI Taxonomy" id="797122"/>
    <lineage>
        <taxon>Eukaryota</taxon>
        <taxon>Metamonada</taxon>
        <taxon>Carpediemonas-like organisms</taxon>
        <taxon>Kipferlia</taxon>
    </lineage>
</organism>
<dbReference type="InterPro" id="IPR011043">
    <property type="entry name" value="Gal_Oxase/kelch_b-propeller"/>
</dbReference>
<evidence type="ECO:0000313" key="2">
    <source>
        <dbReference type="EMBL" id="GIQ83877.1"/>
    </source>
</evidence>
<accession>A0A9K3GIF1</accession>
<dbReference type="SUPFAM" id="SSF50965">
    <property type="entry name" value="Galactose oxidase, central domain"/>
    <property type="match status" value="1"/>
</dbReference>
<comment type="caution">
    <text evidence="2">The sequence shown here is derived from an EMBL/GenBank/DDBJ whole genome shotgun (WGS) entry which is preliminary data.</text>
</comment>
<dbReference type="InterPro" id="IPR015915">
    <property type="entry name" value="Kelch-typ_b-propeller"/>
</dbReference>
<reference evidence="2 3" key="1">
    <citation type="journal article" date="2018" name="PLoS ONE">
        <title>The draft genome of Kipferlia bialata reveals reductive genome evolution in fornicate parasites.</title>
        <authorList>
            <person name="Tanifuji G."/>
            <person name="Takabayashi S."/>
            <person name="Kume K."/>
            <person name="Takagi M."/>
            <person name="Nakayama T."/>
            <person name="Kamikawa R."/>
            <person name="Inagaki Y."/>
            <person name="Hashimoto T."/>
        </authorList>
    </citation>
    <scope>NUCLEOTIDE SEQUENCE [LARGE SCALE GENOMIC DNA]</scope>
    <source>
        <strain evidence="2">NY0173</strain>
    </source>
</reference>
<dbReference type="Proteomes" id="UP000265618">
    <property type="component" value="Unassembled WGS sequence"/>
</dbReference>
<keyword evidence="3" id="KW-1185">Reference proteome</keyword>
<evidence type="ECO:0008006" key="4">
    <source>
        <dbReference type="Google" id="ProtNLM"/>
    </source>
</evidence>
<evidence type="ECO:0000313" key="3">
    <source>
        <dbReference type="Proteomes" id="UP000265618"/>
    </source>
</evidence>
<evidence type="ECO:0000256" key="1">
    <source>
        <dbReference type="SAM" id="MobiDB-lite"/>
    </source>
</evidence>
<gene>
    <name evidence="2" type="ORF">KIPB_005275</name>
</gene>
<sequence>MLLTLQVDPFPTGPLFGSGRSGFYQVVNGQLFRYDEFLRKTDGLIRSQLSVMDIDTREWRVVPDSETAPQCRARHCTLFALDNDLFLLGMHLVPSPQATEERRLRLEKKGVTVPVEPVDKLEWGMWRFLTESHRWVVLPAIPQLPFGSHRHWNSGVLGSCVVVGSRVYVFADTDVYSYSATAGGTGEREREVERDEGDSSDGDCSQGERGDESETDSQGPSDEESGEAWGETQETNSPMDVDESGGEREMEPDGVPAGQWVKEADNPGRCNAMIAVGQYIFNHPGTTARDGVLHVFDTVTGVWSSDLRGIFGDCNGVYTTRTDMNPSLAARSKVGTNMTTLRVLQVDTAFPTV</sequence>
<dbReference type="EMBL" id="BDIP01001216">
    <property type="protein sequence ID" value="GIQ83877.1"/>
    <property type="molecule type" value="Genomic_DNA"/>
</dbReference>
<proteinExistence type="predicted"/>
<name>A0A9K3GIF1_9EUKA</name>